<accession>A0A0J7KGT0</accession>
<dbReference type="PANTHER" id="PTHR34582:SF6">
    <property type="entry name" value="UPF0702 TRANSMEMBRANE PROTEIN YCAP"/>
    <property type="match status" value="1"/>
</dbReference>
<feature type="transmembrane region" description="Helical" evidence="8">
    <location>
        <begin position="27"/>
        <end position="48"/>
    </location>
</feature>
<protein>
    <submittedName>
        <fullName evidence="11">Membrane protein</fullName>
    </submittedName>
</protein>
<evidence type="ECO:0000259" key="10">
    <source>
        <dbReference type="Pfam" id="PF20730"/>
    </source>
</evidence>
<keyword evidence="4 8" id="KW-0812">Transmembrane</keyword>
<comment type="similarity">
    <text evidence="2">Belongs to the UPF0702 family.</text>
</comment>
<feature type="domain" description="YetF C-terminal" evidence="9">
    <location>
        <begin position="50"/>
        <end position="168"/>
    </location>
</feature>
<feature type="domain" description="YetF-like N-terminal transmembrane" evidence="10">
    <location>
        <begin position="1"/>
        <end position="47"/>
    </location>
</feature>
<evidence type="ECO:0000313" key="12">
    <source>
        <dbReference type="Proteomes" id="UP000036403"/>
    </source>
</evidence>
<evidence type="ECO:0000256" key="4">
    <source>
        <dbReference type="ARBA" id="ARBA00022692"/>
    </source>
</evidence>
<proteinExistence type="inferred from homology"/>
<keyword evidence="3" id="KW-1003">Cell membrane</keyword>
<keyword evidence="5 8" id="KW-1133">Transmembrane helix</keyword>
<evidence type="ECO:0000256" key="7">
    <source>
        <dbReference type="SAM" id="MobiDB-lite"/>
    </source>
</evidence>
<dbReference type="Proteomes" id="UP000036403">
    <property type="component" value="Unassembled WGS sequence"/>
</dbReference>
<dbReference type="InterPro" id="IPR007353">
    <property type="entry name" value="DUF421"/>
</dbReference>
<evidence type="ECO:0000256" key="6">
    <source>
        <dbReference type="ARBA" id="ARBA00023136"/>
    </source>
</evidence>
<dbReference type="SMR" id="A0A0J7KGT0"/>
<evidence type="ECO:0000259" key="9">
    <source>
        <dbReference type="Pfam" id="PF04239"/>
    </source>
</evidence>
<dbReference type="PANTHER" id="PTHR34582">
    <property type="entry name" value="UPF0702 TRANSMEMBRANE PROTEIN YCAP"/>
    <property type="match status" value="1"/>
</dbReference>
<evidence type="ECO:0000256" key="5">
    <source>
        <dbReference type="ARBA" id="ARBA00022989"/>
    </source>
</evidence>
<evidence type="ECO:0000313" key="11">
    <source>
        <dbReference type="EMBL" id="KMQ89623.1"/>
    </source>
</evidence>
<dbReference type="Pfam" id="PF04239">
    <property type="entry name" value="DUF421"/>
    <property type="match status" value="1"/>
</dbReference>
<feature type="compositionally biased region" description="Basic and acidic residues" evidence="7">
    <location>
        <begin position="189"/>
        <end position="224"/>
    </location>
</feature>
<evidence type="ECO:0000256" key="1">
    <source>
        <dbReference type="ARBA" id="ARBA00004651"/>
    </source>
</evidence>
<dbReference type="EMBL" id="LBMM01007561">
    <property type="protein sequence ID" value="KMQ89623.1"/>
    <property type="molecule type" value="Genomic_DNA"/>
</dbReference>
<keyword evidence="6 8" id="KW-0472">Membrane</keyword>
<gene>
    <name evidence="11" type="ORF">RF55_10727</name>
</gene>
<feature type="region of interest" description="Disordered" evidence="7">
    <location>
        <begin position="189"/>
        <end position="246"/>
    </location>
</feature>
<reference evidence="11 12" key="1">
    <citation type="submission" date="2015-04" db="EMBL/GenBank/DDBJ databases">
        <title>Lasius niger genome sequencing.</title>
        <authorList>
            <person name="Konorov E.A."/>
            <person name="Nikitin M.A."/>
            <person name="Kirill M.V."/>
            <person name="Chang P."/>
        </authorList>
    </citation>
    <scope>NUCLEOTIDE SEQUENCE [LARGE SCALE GENOMIC DNA]</scope>
    <source>
        <tissue evidence="11">Whole</tissue>
    </source>
</reference>
<dbReference type="PaxDb" id="67767-A0A0J7KGT0"/>
<dbReference type="AlphaFoldDB" id="A0A0J7KGT0"/>
<evidence type="ECO:0000256" key="2">
    <source>
        <dbReference type="ARBA" id="ARBA00006448"/>
    </source>
</evidence>
<dbReference type="InterPro" id="IPR048454">
    <property type="entry name" value="YetF_N"/>
</dbReference>
<dbReference type="InterPro" id="IPR023090">
    <property type="entry name" value="UPF0702_alpha/beta_dom_sf"/>
</dbReference>
<dbReference type="GO" id="GO:0005886">
    <property type="term" value="C:plasma membrane"/>
    <property type="evidence" value="ECO:0007669"/>
    <property type="project" value="UniProtKB-SubCell"/>
</dbReference>
<dbReference type="Pfam" id="PF20730">
    <property type="entry name" value="YetF_N"/>
    <property type="match status" value="1"/>
</dbReference>
<evidence type="ECO:0000256" key="3">
    <source>
        <dbReference type="ARBA" id="ARBA00022475"/>
    </source>
</evidence>
<comment type="subcellular location">
    <subcellularLocation>
        <location evidence="1">Cell membrane</location>
        <topology evidence="1">Multi-pass membrane protein</topology>
    </subcellularLocation>
</comment>
<organism evidence="11 12">
    <name type="scientific">Lasius niger</name>
    <name type="common">Black garden ant</name>
    <dbReference type="NCBI Taxonomy" id="67767"/>
    <lineage>
        <taxon>Eukaryota</taxon>
        <taxon>Metazoa</taxon>
        <taxon>Ecdysozoa</taxon>
        <taxon>Arthropoda</taxon>
        <taxon>Hexapoda</taxon>
        <taxon>Insecta</taxon>
        <taxon>Pterygota</taxon>
        <taxon>Neoptera</taxon>
        <taxon>Endopterygota</taxon>
        <taxon>Hymenoptera</taxon>
        <taxon>Apocrita</taxon>
        <taxon>Aculeata</taxon>
        <taxon>Formicoidea</taxon>
        <taxon>Formicidae</taxon>
        <taxon>Formicinae</taxon>
        <taxon>Lasius</taxon>
        <taxon>Lasius</taxon>
    </lineage>
</organism>
<sequence length="246" mass="27681">MNAIDLIGNFILGGVIGGALYDRNMYMATYIAALLLSVGVLSIFNYLYRHYRPFYTATVGNPIPIIKNGKFLMEPILAHNSRVDLLNVASQLNLQGIFSFSEVAYAQIEPNGALTATCESKRIPAAAVIYQGEFRDSVLEAIDKTREDVLADMAKYGLDDVEDIFLGEHSTDGFVYVCMNGRVVPYLKPRADRENDKSKNDGINDDEKKRNKEENRRNKALLDKRNRKRSLHWPRTISRAPGSQQS</sequence>
<evidence type="ECO:0000256" key="8">
    <source>
        <dbReference type="SAM" id="Phobius"/>
    </source>
</evidence>
<name>A0A0J7KGT0_LASNI</name>
<dbReference type="Gene3D" id="3.30.240.20">
    <property type="entry name" value="bsu07140 like domains"/>
    <property type="match status" value="2"/>
</dbReference>
<comment type="caution">
    <text evidence="11">The sequence shown here is derived from an EMBL/GenBank/DDBJ whole genome shotgun (WGS) entry which is preliminary data.</text>
</comment>
<keyword evidence="12" id="KW-1185">Reference proteome</keyword>